<name>A0A2T0PTR3_9ACTN</name>
<evidence type="ECO:0000259" key="2">
    <source>
        <dbReference type="Pfam" id="PF14021"/>
    </source>
</evidence>
<comment type="caution">
    <text evidence="3">The sequence shown here is derived from an EMBL/GenBank/DDBJ whole genome shotgun (WGS) entry which is preliminary data.</text>
</comment>
<reference evidence="3 4" key="1">
    <citation type="submission" date="2018-03" db="EMBL/GenBank/DDBJ databases">
        <title>Genomic Encyclopedia of Archaeal and Bacterial Type Strains, Phase II (KMG-II): from individual species to whole genera.</title>
        <authorList>
            <person name="Goeker M."/>
        </authorList>
    </citation>
    <scope>NUCLEOTIDE SEQUENCE [LARGE SCALE GENOMIC DNA]</scope>
    <source>
        <strain evidence="3 4">DSM 45601</strain>
    </source>
</reference>
<proteinExistence type="predicted"/>
<keyword evidence="4" id="KW-1185">Reference proteome</keyword>
<feature type="region of interest" description="Disordered" evidence="1">
    <location>
        <begin position="295"/>
        <end position="345"/>
    </location>
</feature>
<dbReference type="EMBL" id="PVZC01000010">
    <property type="protein sequence ID" value="PRX92295.1"/>
    <property type="molecule type" value="Genomic_DNA"/>
</dbReference>
<feature type="compositionally biased region" description="Pro residues" evidence="1">
    <location>
        <begin position="463"/>
        <end position="475"/>
    </location>
</feature>
<dbReference type="SUPFAM" id="SSF160424">
    <property type="entry name" value="BH3703-like"/>
    <property type="match status" value="1"/>
</dbReference>
<accession>A0A2T0PTR3</accession>
<dbReference type="Pfam" id="PF14021">
    <property type="entry name" value="TNT"/>
    <property type="match status" value="1"/>
</dbReference>
<dbReference type="InterPro" id="IPR025331">
    <property type="entry name" value="TNT"/>
</dbReference>
<feature type="compositionally biased region" description="Low complexity" evidence="1">
    <location>
        <begin position="159"/>
        <end position="176"/>
    </location>
</feature>
<feature type="region of interest" description="Disordered" evidence="1">
    <location>
        <begin position="148"/>
        <end position="188"/>
    </location>
</feature>
<dbReference type="OrthoDB" id="275232at2"/>
<organism evidence="3 4">
    <name type="scientific">Allonocardiopsis opalescens</name>
    <dbReference type="NCBI Taxonomy" id="1144618"/>
    <lineage>
        <taxon>Bacteria</taxon>
        <taxon>Bacillati</taxon>
        <taxon>Actinomycetota</taxon>
        <taxon>Actinomycetes</taxon>
        <taxon>Streptosporangiales</taxon>
        <taxon>Allonocardiopsis</taxon>
    </lineage>
</organism>
<sequence length="672" mass="71307">MSSAPHLDQSQQYELLQHINQVIVPTLQPGWASVELHYRALGRATELDAVLTLGDGRTAEWMPPGEAAAAFDRLRAGMYRDAVGTWLSVRLLLSPDGRFEVTYNFTDEPAWQLPPPAADYRAELDAHPRSAEHLPDWWRARLDDAPLNAHPAPAPPPGYAATGPAPVPAAGGAPQPLREARPHDGLAGDGRAYADRTPLSQGEAQQVLAYLAAGPVVLATPGLNPDEFAPERGNAVPADFHTDGTWIWPAAVAYYLREHGVAPEADLIAHIRAQGYRPPQVGDYAVELATAQLFGDPLPPAPAEAPPAPAPPAEAAPPAPVPEPPVEAHTDAGQPPRPAPAPGRDEQQVLERLRRAIAAAGVPADRYAIGTPQQGRLVLEPEEFGGGGWQVHYYEQAPGGSQPRGEGFDGVYEAAAFFLGRLILDHAADGGGAAASGPQPPVHHEPPAPPAEPRVPTGSHTGPRPPGPLIPPPDPQNSGASRLAPPVETSVQSGTGAQAAMGGIPQPPPPYAQHSGPQPPQPPQPPAPQPAPQRSALATSVDRSQMVPLPERHPIEALPGEPPSTLFRNLQMIELPPTTEIDRIGNLDGNLVYAAGTDYANRSLPPDWVRRDYHVFRVERPMPALMGVAVPWFEQPGGGTGLYLDRPIGQLLAEGYLVEIPEPTMPPPPPEL</sequence>
<dbReference type="Proteomes" id="UP000237846">
    <property type="component" value="Unassembled WGS sequence"/>
</dbReference>
<dbReference type="RefSeq" id="WP_106252404.1">
    <property type="nucleotide sequence ID" value="NZ_PVZC01000010.1"/>
</dbReference>
<evidence type="ECO:0000313" key="4">
    <source>
        <dbReference type="Proteomes" id="UP000237846"/>
    </source>
</evidence>
<feature type="compositionally biased region" description="Pro residues" evidence="1">
    <location>
        <begin position="505"/>
        <end position="531"/>
    </location>
</feature>
<dbReference type="InterPro" id="IPR036170">
    <property type="entry name" value="YezG-like_sf"/>
</dbReference>
<dbReference type="PANTHER" id="PTHR42059">
    <property type="entry name" value="TNT DOMAIN-CONTAINING PROTEIN"/>
    <property type="match status" value="1"/>
</dbReference>
<evidence type="ECO:0000256" key="1">
    <source>
        <dbReference type="SAM" id="MobiDB-lite"/>
    </source>
</evidence>
<feature type="compositionally biased region" description="Pro residues" evidence="1">
    <location>
        <begin position="297"/>
        <end position="325"/>
    </location>
</feature>
<evidence type="ECO:0000313" key="3">
    <source>
        <dbReference type="EMBL" id="PRX92295.1"/>
    </source>
</evidence>
<feature type="domain" description="TNT" evidence="2">
    <location>
        <begin position="574"/>
        <end position="660"/>
    </location>
</feature>
<protein>
    <submittedName>
        <fullName evidence="3">Uncharacterized protein DUF4237</fullName>
    </submittedName>
</protein>
<gene>
    <name evidence="3" type="ORF">CLV72_11055</name>
</gene>
<dbReference type="PANTHER" id="PTHR42059:SF1">
    <property type="entry name" value="TNT DOMAIN-CONTAINING PROTEIN"/>
    <property type="match status" value="1"/>
</dbReference>
<dbReference type="InterPro" id="IPR053024">
    <property type="entry name" value="Fungal_surface_NADase"/>
</dbReference>
<dbReference type="GO" id="GO:0050135">
    <property type="term" value="F:NADP+ nucleosidase activity"/>
    <property type="evidence" value="ECO:0007669"/>
    <property type="project" value="InterPro"/>
</dbReference>
<dbReference type="AlphaFoldDB" id="A0A2T0PTR3"/>
<feature type="region of interest" description="Disordered" evidence="1">
    <location>
        <begin position="430"/>
        <end position="541"/>
    </location>
</feature>